<protein>
    <submittedName>
        <fullName evidence="1">Uncharacterized protein</fullName>
    </submittedName>
</protein>
<dbReference type="Proteomes" id="UP001564657">
    <property type="component" value="Unassembled WGS sequence"/>
</dbReference>
<gene>
    <name evidence="1" type="ORF">AB8U03_16240</name>
</gene>
<evidence type="ECO:0000313" key="2">
    <source>
        <dbReference type="Proteomes" id="UP001564657"/>
    </source>
</evidence>
<accession>A0ABV4BSF6</accession>
<organism evidence="1 2">
    <name type="scientific">Clostridium moutaii</name>
    <dbReference type="NCBI Taxonomy" id="3240932"/>
    <lineage>
        <taxon>Bacteria</taxon>
        <taxon>Bacillati</taxon>
        <taxon>Bacillota</taxon>
        <taxon>Clostridia</taxon>
        <taxon>Eubacteriales</taxon>
        <taxon>Clostridiaceae</taxon>
        <taxon>Clostridium</taxon>
    </lineage>
</organism>
<dbReference type="RefSeq" id="WP_369705610.1">
    <property type="nucleotide sequence ID" value="NZ_JBGEWD010000023.1"/>
</dbReference>
<keyword evidence="2" id="KW-1185">Reference proteome</keyword>
<dbReference type="EMBL" id="JBGEWD010000023">
    <property type="protein sequence ID" value="MEY8001719.1"/>
    <property type="molecule type" value="Genomic_DNA"/>
</dbReference>
<sequence>MKKKPKREKLNKNKLRRGENLSFYDIKKLMVHDCYGMVKDAIRRAR</sequence>
<reference evidence="1 2" key="1">
    <citation type="submission" date="2024-08" db="EMBL/GenBank/DDBJ databases">
        <title>Clostridium lapicellarii sp. nov., and Clostridium renhuaiense sp. nov., two species isolated from the mud in a fermentation cellar used for producing sauce-flavour Chinese liquors.</title>
        <authorList>
            <person name="Yang F."/>
            <person name="Wang H."/>
            <person name="Chen L.Q."/>
            <person name="Zhou N."/>
            <person name="Lu J.J."/>
            <person name="Pu X.X."/>
            <person name="Wan B."/>
            <person name="Wang L."/>
            <person name="Liu S.J."/>
        </authorList>
    </citation>
    <scope>NUCLEOTIDE SEQUENCE [LARGE SCALE GENOMIC DNA]</scope>
    <source>
        <strain evidence="1 2">MT-5</strain>
    </source>
</reference>
<proteinExistence type="predicted"/>
<name>A0ABV4BSF6_9CLOT</name>
<evidence type="ECO:0000313" key="1">
    <source>
        <dbReference type="EMBL" id="MEY8001719.1"/>
    </source>
</evidence>
<comment type="caution">
    <text evidence="1">The sequence shown here is derived from an EMBL/GenBank/DDBJ whole genome shotgun (WGS) entry which is preliminary data.</text>
</comment>